<dbReference type="Pfam" id="PF00254">
    <property type="entry name" value="FKBP_C"/>
    <property type="match status" value="2"/>
</dbReference>
<evidence type="ECO:0000256" key="12">
    <source>
        <dbReference type="ARBA" id="ARBA00022990"/>
    </source>
</evidence>
<dbReference type="InterPro" id="IPR050754">
    <property type="entry name" value="FKBP4/5/8-like"/>
</dbReference>
<dbReference type="PROSITE" id="PS50005">
    <property type="entry name" value="TPR"/>
    <property type="match status" value="2"/>
</dbReference>
<feature type="compositionally biased region" description="Basic and acidic residues" evidence="20">
    <location>
        <begin position="434"/>
        <end position="447"/>
    </location>
</feature>
<feature type="repeat" description="TPR" evidence="19">
    <location>
        <begin position="313"/>
        <end position="346"/>
    </location>
</feature>
<evidence type="ECO:0000256" key="13">
    <source>
        <dbReference type="ARBA" id="ARBA00023110"/>
    </source>
</evidence>
<dbReference type="Gene3D" id="3.10.50.40">
    <property type="match status" value="2"/>
</dbReference>
<feature type="compositionally biased region" description="Acidic residues" evidence="20">
    <location>
        <begin position="1"/>
        <end position="17"/>
    </location>
</feature>
<dbReference type="InterPro" id="IPR013105">
    <property type="entry name" value="TPR_2"/>
</dbReference>
<proteinExistence type="predicted"/>
<feature type="region of interest" description="Disordered" evidence="20">
    <location>
        <begin position="415"/>
        <end position="464"/>
    </location>
</feature>
<evidence type="ECO:0000256" key="10">
    <source>
        <dbReference type="ARBA" id="ARBA00022737"/>
    </source>
</evidence>
<evidence type="ECO:0000256" key="3">
    <source>
        <dbReference type="ARBA" id="ARBA00004173"/>
    </source>
</evidence>
<evidence type="ECO:0000259" key="21">
    <source>
        <dbReference type="PROSITE" id="PS50059"/>
    </source>
</evidence>
<reference evidence="22" key="1">
    <citation type="journal article" date="2020" name="J. Eukaryot. Microbiol.">
        <title>De novo Sequencing, Assembly and Annotation of the Transcriptome for the Free-Living Testate Amoeba Arcella intermedia.</title>
        <authorList>
            <person name="Ribeiro G.M."/>
            <person name="Porfirio-Sousa A.L."/>
            <person name="Maurer-Alcala X.X."/>
            <person name="Katz L.A."/>
            <person name="Lahr D.J.G."/>
        </authorList>
    </citation>
    <scope>NUCLEOTIDE SEQUENCE</scope>
</reference>
<evidence type="ECO:0000256" key="15">
    <source>
        <dbReference type="ARBA" id="ARBA00023212"/>
    </source>
</evidence>
<dbReference type="InterPro" id="IPR001179">
    <property type="entry name" value="PPIase_FKBP_dom"/>
</dbReference>
<feature type="domain" description="PPIase FKBP-type" evidence="21">
    <location>
        <begin position="162"/>
        <end position="247"/>
    </location>
</feature>
<dbReference type="InterPro" id="IPR019734">
    <property type="entry name" value="TPR_rpt"/>
</dbReference>
<evidence type="ECO:0000256" key="8">
    <source>
        <dbReference type="ARBA" id="ARBA00022553"/>
    </source>
</evidence>
<feature type="region of interest" description="Disordered" evidence="20">
    <location>
        <begin position="1"/>
        <end position="52"/>
    </location>
</feature>
<comment type="subcellular location">
    <subcellularLocation>
        <location evidence="4">Cytoplasm</location>
        <location evidence="4">Cytoskeleton</location>
    </subcellularLocation>
    <subcellularLocation>
        <location evidence="5">Cytoplasm</location>
        <location evidence="5">Cytosol</location>
    </subcellularLocation>
    <subcellularLocation>
        <location evidence="3">Mitochondrion</location>
    </subcellularLocation>
    <subcellularLocation>
        <location evidence="2">Nucleus</location>
    </subcellularLocation>
</comment>
<accession>A0A6B2L3D5</accession>
<evidence type="ECO:0000256" key="9">
    <source>
        <dbReference type="ARBA" id="ARBA00022701"/>
    </source>
</evidence>
<keyword evidence="13 18" id="KW-0697">Rotamase</keyword>
<evidence type="ECO:0000256" key="4">
    <source>
        <dbReference type="ARBA" id="ARBA00004245"/>
    </source>
</evidence>
<keyword evidence="8" id="KW-0597">Phosphoprotein</keyword>
<evidence type="ECO:0000256" key="16">
    <source>
        <dbReference type="ARBA" id="ARBA00023235"/>
    </source>
</evidence>
<feature type="domain" description="PPIase FKBP-type" evidence="21">
    <location>
        <begin position="46"/>
        <end position="134"/>
    </location>
</feature>
<organism evidence="22">
    <name type="scientific">Arcella intermedia</name>
    <dbReference type="NCBI Taxonomy" id="1963864"/>
    <lineage>
        <taxon>Eukaryota</taxon>
        <taxon>Amoebozoa</taxon>
        <taxon>Tubulinea</taxon>
        <taxon>Elardia</taxon>
        <taxon>Arcellinida</taxon>
        <taxon>Sphaerothecina</taxon>
        <taxon>Arcellidae</taxon>
        <taxon>Arcella</taxon>
    </lineage>
</organism>
<dbReference type="InterPro" id="IPR011990">
    <property type="entry name" value="TPR-like_helical_dom_sf"/>
</dbReference>
<dbReference type="PROSITE" id="PS50059">
    <property type="entry name" value="FKBP_PPIASE"/>
    <property type="match status" value="2"/>
</dbReference>
<dbReference type="InterPro" id="IPR046357">
    <property type="entry name" value="PPIase_dom_sf"/>
</dbReference>
<protein>
    <recommendedName>
        <fullName evidence="18">peptidylprolyl isomerase</fullName>
        <ecNumber evidence="18">5.2.1.8</ecNumber>
    </recommendedName>
</protein>
<evidence type="ECO:0000256" key="11">
    <source>
        <dbReference type="ARBA" id="ARBA00022803"/>
    </source>
</evidence>
<keyword evidence="12" id="KW-0007">Acetylation</keyword>
<evidence type="ECO:0000256" key="7">
    <source>
        <dbReference type="ARBA" id="ARBA00022490"/>
    </source>
</evidence>
<evidence type="ECO:0000256" key="18">
    <source>
        <dbReference type="PROSITE-ProRule" id="PRU00277"/>
    </source>
</evidence>
<keyword evidence="16 18" id="KW-0413">Isomerase</keyword>
<evidence type="ECO:0000256" key="2">
    <source>
        <dbReference type="ARBA" id="ARBA00004123"/>
    </source>
</evidence>
<dbReference type="EC" id="5.2.1.8" evidence="18"/>
<evidence type="ECO:0000256" key="19">
    <source>
        <dbReference type="PROSITE-ProRule" id="PRU00339"/>
    </source>
</evidence>
<dbReference type="PANTHER" id="PTHR46512">
    <property type="entry name" value="PEPTIDYLPROLYL ISOMERASE"/>
    <property type="match status" value="1"/>
</dbReference>
<keyword evidence="14" id="KW-0496">Mitochondrion</keyword>
<dbReference type="GO" id="GO:0005829">
    <property type="term" value="C:cytosol"/>
    <property type="evidence" value="ECO:0007669"/>
    <property type="project" value="UniProtKB-SubCell"/>
</dbReference>
<evidence type="ECO:0000256" key="14">
    <source>
        <dbReference type="ARBA" id="ARBA00023128"/>
    </source>
</evidence>
<keyword evidence="9" id="KW-0493">Microtubule</keyword>
<keyword evidence="10" id="KW-0677">Repeat</keyword>
<keyword evidence="11 19" id="KW-0802">TPR repeat</keyword>
<keyword evidence="7" id="KW-0963">Cytoplasm</keyword>
<keyword evidence="6" id="KW-0488">Methylation</keyword>
<dbReference type="GO" id="GO:0005739">
    <property type="term" value="C:mitochondrion"/>
    <property type="evidence" value="ECO:0007669"/>
    <property type="project" value="UniProtKB-SubCell"/>
</dbReference>
<evidence type="ECO:0000256" key="17">
    <source>
        <dbReference type="ARBA" id="ARBA00023242"/>
    </source>
</evidence>
<evidence type="ECO:0000256" key="1">
    <source>
        <dbReference type="ARBA" id="ARBA00000971"/>
    </source>
</evidence>
<dbReference type="SUPFAM" id="SSF54534">
    <property type="entry name" value="FKBP-like"/>
    <property type="match status" value="2"/>
</dbReference>
<dbReference type="PROSITE" id="PS50293">
    <property type="entry name" value="TPR_REGION"/>
    <property type="match status" value="1"/>
</dbReference>
<dbReference type="Gene3D" id="1.25.40.10">
    <property type="entry name" value="Tetratricopeptide repeat domain"/>
    <property type="match status" value="1"/>
</dbReference>
<feature type="compositionally biased region" description="Basic and acidic residues" evidence="20">
    <location>
        <begin position="415"/>
        <end position="424"/>
    </location>
</feature>
<evidence type="ECO:0000313" key="22">
    <source>
        <dbReference type="EMBL" id="NDV31397.1"/>
    </source>
</evidence>
<dbReference type="GO" id="GO:0003755">
    <property type="term" value="F:peptidyl-prolyl cis-trans isomerase activity"/>
    <property type="evidence" value="ECO:0007669"/>
    <property type="project" value="UniProtKB-KW"/>
</dbReference>
<dbReference type="FunFam" id="3.10.50.40:FF:000006">
    <property type="entry name" value="Peptidyl-prolyl cis-trans isomerase"/>
    <property type="match status" value="1"/>
</dbReference>
<dbReference type="EMBL" id="GIBP01002428">
    <property type="protein sequence ID" value="NDV31397.1"/>
    <property type="molecule type" value="Transcribed_RNA"/>
</dbReference>
<comment type="catalytic activity">
    <reaction evidence="1 18">
        <text>[protein]-peptidylproline (omega=180) = [protein]-peptidylproline (omega=0)</text>
        <dbReference type="Rhea" id="RHEA:16237"/>
        <dbReference type="Rhea" id="RHEA-COMP:10747"/>
        <dbReference type="Rhea" id="RHEA-COMP:10748"/>
        <dbReference type="ChEBI" id="CHEBI:83833"/>
        <dbReference type="ChEBI" id="CHEBI:83834"/>
        <dbReference type="EC" id="5.2.1.8"/>
    </reaction>
</comment>
<dbReference type="GO" id="GO:0005634">
    <property type="term" value="C:nucleus"/>
    <property type="evidence" value="ECO:0007669"/>
    <property type="project" value="UniProtKB-SubCell"/>
</dbReference>
<evidence type="ECO:0000256" key="5">
    <source>
        <dbReference type="ARBA" id="ARBA00004514"/>
    </source>
</evidence>
<evidence type="ECO:0000256" key="6">
    <source>
        <dbReference type="ARBA" id="ARBA00022481"/>
    </source>
</evidence>
<dbReference type="GO" id="GO:0005874">
    <property type="term" value="C:microtubule"/>
    <property type="evidence" value="ECO:0007669"/>
    <property type="project" value="UniProtKB-KW"/>
</dbReference>
<keyword evidence="15" id="KW-0206">Cytoskeleton</keyword>
<keyword evidence="17" id="KW-0539">Nucleus</keyword>
<dbReference type="PANTHER" id="PTHR46512:SF9">
    <property type="entry name" value="PEPTIDYLPROLYL ISOMERASE"/>
    <property type="match status" value="1"/>
</dbReference>
<dbReference type="Pfam" id="PF07719">
    <property type="entry name" value="TPR_2"/>
    <property type="match status" value="1"/>
</dbReference>
<dbReference type="SMART" id="SM00028">
    <property type="entry name" value="TPR"/>
    <property type="match status" value="2"/>
</dbReference>
<dbReference type="SUPFAM" id="SSF48452">
    <property type="entry name" value="TPR-like"/>
    <property type="match status" value="1"/>
</dbReference>
<feature type="repeat" description="TPR" evidence="19">
    <location>
        <begin position="347"/>
        <end position="380"/>
    </location>
</feature>
<dbReference type="AlphaFoldDB" id="A0A6B2L3D5"/>
<evidence type="ECO:0000256" key="20">
    <source>
        <dbReference type="SAM" id="MobiDB-lite"/>
    </source>
</evidence>
<sequence length="464" mass="52661">MKESEEESDSMSDVEEEEKAKDVTGDGGVVKEIMKAGEGSSKPASGSEVTVHYVGRLPDGTQFDSSRDRNEPFKFKLGEGQVIKGWEEVVKTMKKGEISKVTLKPEYGYGSAGSPPKIPPDATLVFEIELLSWEEEKDLTSDGGVLKKVLHEGKGWETPNYEATCTVRLTTRGARGEVLESAESREIVIGQEEITEGLEKALQSMKKGEHSIFKVKAKYAYGEKGEPQHNVPPNEDLQYEIEMICFEKGKESWELNTFEEKFKVALRRKEEGNKLFNSQRFCLALRKYENALVIFKYAADEKDHKKEIEGFKVDCYLNRVAVELKMGKYSEAVQHAGKALEIDARNVKALWRRGTAYQQNGDWVFARRDFERALEVDPDNKTVKSALVQLKKRIAEEDRKERVKYQNMFEKLALKEKGQEEEKANKKRKVLPKAKTEEQQGHQDNKEVPLVAAGPDKSPINQEI</sequence>
<name>A0A6B2L3D5_9EUKA</name>